<evidence type="ECO:0000313" key="1">
    <source>
        <dbReference type="EMBL" id="MBC8317440.1"/>
    </source>
</evidence>
<organism evidence="1 2">
    <name type="scientific">Candidatus Desulfobia pelagia</name>
    <dbReference type="NCBI Taxonomy" id="2841692"/>
    <lineage>
        <taxon>Bacteria</taxon>
        <taxon>Pseudomonadati</taxon>
        <taxon>Thermodesulfobacteriota</taxon>
        <taxon>Desulfobulbia</taxon>
        <taxon>Desulfobulbales</taxon>
        <taxon>Desulfobulbaceae</taxon>
        <taxon>Candidatus Desulfobia</taxon>
    </lineage>
</organism>
<name>A0A8J6NDI5_9BACT</name>
<dbReference type="Proteomes" id="UP000614424">
    <property type="component" value="Unassembled WGS sequence"/>
</dbReference>
<dbReference type="EMBL" id="JACNJZ010000090">
    <property type="protein sequence ID" value="MBC8317440.1"/>
    <property type="molecule type" value="Genomic_DNA"/>
</dbReference>
<evidence type="ECO:0000313" key="2">
    <source>
        <dbReference type="Proteomes" id="UP000614424"/>
    </source>
</evidence>
<comment type="caution">
    <text evidence="1">The sequence shown here is derived from an EMBL/GenBank/DDBJ whole genome shotgun (WGS) entry which is preliminary data.</text>
</comment>
<dbReference type="GO" id="GO:0003677">
    <property type="term" value="F:DNA binding"/>
    <property type="evidence" value="ECO:0007669"/>
    <property type="project" value="UniProtKB-KW"/>
</dbReference>
<proteinExistence type="predicted"/>
<keyword evidence="1" id="KW-0238">DNA-binding</keyword>
<sequence>MAQASDSALTGTVVDTFDGGGYTYIQLDTGTETKWTAIGQAPVTVGEQVSLKPGPVMRDFHSRTLDRTFPEIIFSSGLIGADEAAASTSFGGALQGEGMGMMSPMAGLEQASGGSATAVAPLQEVAIEKVEGENGYTIEEIFTQAADLSGKKVKIRGKAVKVSANIMGKNWIHLQDGTGNPANNSHDLVITSADMPETNSIIVIEGVIATDKDFGAGYKYNVILEEAVVSN</sequence>
<protein>
    <submittedName>
        <fullName evidence="1">DNA-binding protein</fullName>
    </submittedName>
</protein>
<gene>
    <name evidence="1" type="ORF">H8E41_06005</name>
</gene>
<dbReference type="AlphaFoldDB" id="A0A8J6NDI5"/>
<reference evidence="1 2" key="1">
    <citation type="submission" date="2020-08" db="EMBL/GenBank/DDBJ databases">
        <title>Bridging the membrane lipid divide: bacteria of the FCB group superphylum have the potential to synthesize archaeal ether lipids.</title>
        <authorList>
            <person name="Villanueva L."/>
            <person name="Von Meijenfeldt F.A.B."/>
            <person name="Westbye A.B."/>
            <person name="Yadav S."/>
            <person name="Hopmans E.C."/>
            <person name="Dutilh B.E."/>
            <person name="Sinninghe Damste J.S."/>
        </authorList>
    </citation>
    <scope>NUCLEOTIDE SEQUENCE [LARGE SCALE GENOMIC DNA]</scope>
    <source>
        <strain evidence="1">NIOZ-UU47</strain>
    </source>
</reference>
<accession>A0A8J6NDI5</accession>